<dbReference type="SUPFAM" id="SSF81606">
    <property type="entry name" value="PP2C-like"/>
    <property type="match status" value="1"/>
</dbReference>
<feature type="domain" description="PPM-type phosphatase" evidence="2">
    <location>
        <begin position="161"/>
        <end position="385"/>
    </location>
</feature>
<dbReference type="GO" id="GO:0016791">
    <property type="term" value="F:phosphatase activity"/>
    <property type="evidence" value="ECO:0007669"/>
    <property type="project" value="TreeGrafter"/>
</dbReference>
<dbReference type="Gene3D" id="3.60.40.10">
    <property type="entry name" value="PPM-type phosphatase domain"/>
    <property type="match status" value="1"/>
</dbReference>
<dbReference type="Proteomes" id="UP000292564">
    <property type="component" value="Unassembled WGS sequence"/>
</dbReference>
<evidence type="ECO:0000313" key="3">
    <source>
        <dbReference type="EMBL" id="RZU51397.1"/>
    </source>
</evidence>
<dbReference type="InterPro" id="IPR001932">
    <property type="entry name" value="PPM-type_phosphatase-like_dom"/>
</dbReference>
<protein>
    <submittedName>
        <fullName evidence="3">Sigma-B regulation protein RsbU (Phosphoserine phosphatase)</fullName>
    </submittedName>
</protein>
<sequence>MAGTTMIVNGCSSSARDLWRVLADDGDPPQIRTPQSVLADWWPTDGTPDMLLVDAGVAVATVRSLVERIVATVGHPPAVVSFADADDEDLAAHVRDGSEFLLAPFRPHLVQSRLAVSRHTRDLGVALSHLQAAAEHRDFERDLAIGREIQLGFLPQALPEIEGWDIAAWFQPAREVSGDFYDAYDVINGRFLAFAIADVCDKGIGAALFMALIRSLLRQAAAAEQSDVEPSAALVLRAVRTTNDYLMANHMHQAYFATLFFGVVDPRTGDLVFINCGHNPPVIRRADGTQQRLEPTGPALGIMPDARFELGRAKLHPGDLLFLYTDGVPEAKNCDGEFFGDERTSSVLVEGGTAEAVVDRFATAIRTHSGTADQFDDVTMLGLRRQPTYGEPI</sequence>
<dbReference type="AlphaFoldDB" id="A0A4Q7ZKE8"/>
<keyword evidence="1" id="KW-0378">Hydrolase</keyword>
<dbReference type="SMART" id="SM00331">
    <property type="entry name" value="PP2C_SIG"/>
    <property type="match status" value="1"/>
</dbReference>
<accession>A0A4Q7ZKE8</accession>
<dbReference type="PANTHER" id="PTHR43156:SF2">
    <property type="entry name" value="STAGE II SPORULATION PROTEIN E"/>
    <property type="match status" value="1"/>
</dbReference>
<evidence type="ECO:0000313" key="4">
    <source>
        <dbReference type="Proteomes" id="UP000292564"/>
    </source>
</evidence>
<dbReference type="OrthoDB" id="3280057at2"/>
<reference evidence="3 4" key="1">
    <citation type="submission" date="2019-02" db="EMBL/GenBank/DDBJ databases">
        <title>Sequencing the genomes of 1000 actinobacteria strains.</title>
        <authorList>
            <person name="Klenk H.-P."/>
        </authorList>
    </citation>
    <scope>NUCLEOTIDE SEQUENCE [LARGE SCALE GENOMIC DNA]</scope>
    <source>
        <strain evidence="3 4">DSM 45162</strain>
    </source>
</reference>
<dbReference type="EMBL" id="SHKY01000001">
    <property type="protein sequence ID" value="RZU51397.1"/>
    <property type="molecule type" value="Genomic_DNA"/>
</dbReference>
<proteinExistence type="predicted"/>
<dbReference type="InterPro" id="IPR036457">
    <property type="entry name" value="PPM-type-like_dom_sf"/>
</dbReference>
<dbReference type="PANTHER" id="PTHR43156">
    <property type="entry name" value="STAGE II SPORULATION PROTEIN E-RELATED"/>
    <property type="match status" value="1"/>
</dbReference>
<name>A0A4Q7ZKE8_9ACTN</name>
<dbReference type="InterPro" id="IPR052016">
    <property type="entry name" value="Bact_Sigma-Reg"/>
</dbReference>
<comment type="caution">
    <text evidence="3">The sequence shown here is derived from an EMBL/GenBank/DDBJ whole genome shotgun (WGS) entry which is preliminary data.</text>
</comment>
<gene>
    <name evidence="3" type="ORF">EV385_3224</name>
</gene>
<evidence type="ECO:0000256" key="1">
    <source>
        <dbReference type="ARBA" id="ARBA00022801"/>
    </source>
</evidence>
<dbReference type="RefSeq" id="WP_130510164.1">
    <property type="nucleotide sequence ID" value="NZ_SHKY01000001.1"/>
</dbReference>
<keyword evidence="4" id="KW-1185">Reference proteome</keyword>
<organism evidence="3 4">
    <name type="scientific">Krasilnikovia cinnamomea</name>
    <dbReference type="NCBI Taxonomy" id="349313"/>
    <lineage>
        <taxon>Bacteria</taxon>
        <taxon>Bacillati</taxon>
        <taxon>Actinomycetota</taxon>
        <taxon>Actinomycetes</taxon>
        <taxon>Micromonosporales</taxon>
        <taxon>Micromonosporaceae</taxon>
        <taxon>Krasilnikovia</taxon>
    </lineage>
</organism>
<evidence type="ECO:0000259" key="2">
    <source>
        <dbReference type="SMART" id="SM00331"/>
    </source>
</evidence>
<dbReference type="Pfam" id="PF07228">
    <property type="entry name" value="SpoIIE"/>
    <property type="match status" value="1"/>
</dbReference>